<comment type="caution">
    <text evidence="2">The sequence shown here is derived from an EMBL/GenBank/DDBJ whole genome shotgun (WGS) entry which is preliminary data.</text>
</comment>
<evidence type="ECO:0000313" key="3">
    <source>
        <dbReference type="Proteomes" id="UP000672657"/>
    </source>
</evidence>
<protein>
    <submittedName>
        <fullName evidence="2">Uncharacterized protein</fullName>
    </submittedName>
</protein>
<accession>A0ABM8TPK6</accession>
<dbReference type="Proteomes" id="UP000672657">
    <property type="component" value="Unassembled WGS sequence"/>
</dbReference>
<dbReference type="RefSeq" id="WP_211956387.1">
    <property type="nucleotide sequence ID" value="NZ_CAJPVI010000040.1"/>
</dbReference>
<gene>
    <name evidence="2" type="ORF">LMG26411_05511</name>
</gene>
<sequence length="66" mass="7594">MARLTPPLLPKDPVPRADDAVGPQNEVEHRLYELIEEGLNSGEGTEYERVEEFAAEYRARLQSRKR</sequence>
<name>A0ABM8TPK6_9BURK</name>
<evidence type="ECO:0000313" key="2">
    <source>
        <dbReference type="EMBL" id="CAG2157243.1"/>
    </source>
</evidence>
<dbReference type="EMBL" id="CAJPVI010000040">
    <property type="protein sequence ID" value="CAG2157243.1"/>
    <property type="molecule type" value="Genomic_DNA"/>
</dbReference>
<reference evidence="2 3" key="1">
    <citation type="submission" date="2021-03" db="EMBL/GenBank/DDBJ databases">
        <authorList>
            <person name="Peeters C."/>
        </authorList>
    </citation>
    <scope>NUCLEOTIDE SEQUENCE [LARGE SCALE GENOMIC DNA]</scope>
    <source>
        <strain evidence="2 3">LMG 26411</strain>
    </source>
</reference>
<evidence type="ECO:0000256" key="1">
    <source>
        <dbReference type="SAM" id="MobiDB-lite"/>
    </source>
</evidence>
<organism evidence="2 3">
    <name type="scientific">Cupriavidus numazuensis</name>
    <dbReference type="NCBI Taxonomy" id="221992"/>
    <lineage>
        <taxon>Bacteria</taxon>
        <taxon>Pseudomonadati</taxon>
        <taxon>Pseudomonadota</taxon>
        <taxon>Betaproteobacteria</taxon>
        <taxon>Burkholderiales</taxon>
        <taxon>Burkholderiaceae</taxon>
        <taxon>Cupriavidus</taxon>
    </lineage>
</organism>
<feature type="region of interest" description="Disordered" evidence="1">
    <location>
        <begin position="1"/>
        <end position="24"/>
    </location>
</feature>
<proteinExistence type="predicted"/>
<keyword evidence="3" id="KW-1185">Reference proteome</keyword>